<dbReference type="AlphaFoldDB" id="A0A2H3TTX9"/>
<dbReference type="VEuPathDB" id="FungiDB:FOXG_14603"/>
<organism evidence="3 4">
    <name type="scientific">Fusarium oxysporum</name>
    <name type="common">Fusarium vascular wilt</name>
    <dbReference type="NCBI Taxonomy" id="5507"/>
    <lineage>
        <taxon>Eukaryota</taxon>
        <taxon>Fungi</taxon>
        <taxon>Dikarya</taxon>
        <taxon>Ascomycota</taxon>
        <taxon>Pezizomycotina</taxon>
        <taxon>Sordariomycetes</taxon>
        <taxon>Hypocreomycetidae</taxon>
        <taxon>Hypocreales</taxon>
        <taxon>Nectriaceae</taxon>
        <taxon>Fusarium</taxon>
        <taxon>Fusarium oxysporum species complex</taxon>
    </lineage>
</organism>
<evidence type="ECO:0000256" key="2">
    <source>
        <dbReference type="SAM" id="Phobius"/>
    </source>
</evidence>
<feature type="coiled-coil region" evidence="1">
    <location>
        <begin position="261"/>
        <end position="288"/>
    </location>
</feature>
<keyword evidence="2" id="KW-0812">Transmembrane</keyword>
<feature type="transmembrane region" description="Helical" evidence="2">
    <location>
        <begin position="480"/>
        <end position="502"/>
    </location>
</feature>
<dbReference type="VEuPathDB" id="FungiDB:FOC1_g10004101"/>
<name>A0A2H3TTX9_FUSOX</name>
<dbReference type="VEuPathDB" id="FungiDB:HZS61_004764"/>
<sequence>MDWANDNAICCEHEISKVFQYQERPSSVIRAFPDGRKPMIWTMSNGQDWDNWFEKHHPTLDGAASGLVLILARRSGEPKMEPVESIESNNWIKSIQKVTMHDKHGQKTDLRGTGGQRNVRKLPFSEQSFRKIAKMFYIHDSIIRVVSRADVSEFSAVKLDMGRQNGLVCPAYGMLLGTLVARSILIFDAVYNARTSNAWEDDLAVSATYFPHCGLTFAVLFGCTLSLEAEILSRLESATYEICHPLLVPSVLVEIERKRHLPIVEVTLDELEARIQELDEDPESLQGATETEKIARKEAKRSAWLDMLYVRNQLMSWSTCLETLYEHTNRLNRTVFRDTRMCCQYRYKSTEEFSDDDGSTSGSETDWTDSIGEFTLVHSQESQDVNKDCTNVVSMELQSYKYQDSSSIRLARSYTRSDMRRTGAKMRGRLREVIKDYNEKIRECTTGVEGMVMATQWAQGETNVEIALATSQDSRHMRSIALVTMIFLPGTFFASMFSMGFFEWKADGGTISVSRSFWIYVVLATGFTAFTRLLLSPQIKASLEPETIKTLATTGCKSHEDRNVSPRIIPNVGSWYAA</sequence>
<dbReference type="Gene3D" id="1.20.58.340">
    <property type="entry name" value="Magnesium transport protein CorA, transmembrane region"/>
    <property type="match status" value="1"/>
</dbReference>
<protein>
    <submittedName>
        <fullName evidence="3">Uncharacterized protein</fullName>
    </submittedName>
</protein>
<evidence type="ECO:0000256" key="1">
    <source>
        <dbReference type="SAM" id="Coils"/>
    </source>
</evidence>
<accession>A0A2H3TTX9</accession>
<dbReference type="VEuPathDB" id="FungiDB:FOIG_09771"/>
<feature type="transmembrane region" description="Helical" evidence="2">
    <location>
        <begin position="517"/>
        <end position="535"/>
    </location>
</feature>
<evidence type="ECO:0000313" key="4">
    <source>
        <dbReference type="Proteomes" id="UP000219369"/>
    </source>
</evidence>
<gene>
    <name evidence="3" type="ORF">FRV6_16202</name>
</gene>
<feature type="transmembrane region" description="Helical" evidence="2">
    <location>
        <begin position="207"/>
        <end position="227"/>
    </location>
</feature>
<keyword evidence="2" id="KW-0472">Membrane</keyword>
<dbReference type="OrthoDB" id="3561681at2759"/>
<dbReference type="VEuPathDB" id="FungiDB:FOC4_g10003867"/>
<reference evidence="4" key="1">
    <citation type="submission" date="2016-09" db="EMBL/GenBank/DDBJ databases">
        <authorList>
            <person name="Guldener U."/>
        </authorList>
    </citation>
    <scope>NUCLEOTIDE SEQUENCE [LARGE SCALE GENOMIC DNA]</scope>
    <source>
        <strain evidence="4">V64-1</strain>
    </source>
</reference>
<keyword evidence="1" id="KW-0175">Coiled coil</keyword>
<dbReference type="Proteomes" id="UP000219369">
    <property type="component" value="Unassembled WGS sequence"/>
</dbReference>
<proteinExistence type="predicted"/>
<keyword evidence="2" id="KW-1133">Transmembrane helix</keyword>
<evidence type="ECO:0000313" key="3">
    <source>
        <dbReference type="EMBL" id="SCO92074.1"/>
    </source>
</evidence>
<feature type="transmembrane region" description="Helical" evidence="2">
    <location>
        <begin position="167"/>
        <end position="187"/>
    </location>
</feature>
<dbReference type="VEuPathDB" id="FungiDB:FOZG_06477"/>
<dbReference type="EMBL" id="FMJY01000010">
    <property type="protein sequence ID" value="SCO92074.1"/>
    <property type="molecule type" value="Genomic_DNA"/>
</dbReference>